<dbReference type="InterPro" id="IPR008258">
    <property type="entry name" value="Transglycosylase_SLT_dom_1"/>
</dbReference>
<keyword evidence="3" id="KW-1185">Reference proteome</keyword>
<gene>
    <name evidence="2" type="ORF">DES48_104112</name>
</gene>
<name>A0A366EAI9_9BACI</name>
<dbReference type="CDD" id="cd00254">
    <property type="entry name" value="LT-like"/>
    <property type="match status" value="1"/>
</dbReference>
<reference evidence="2 3" key="1">
    <citation type="submission" date="2018-06" db="EMBL/GenBank/DDBJ databases">
        <title>Genomic Encyclopedia of Type Strains, Phase IV (KMG-IV): sequencing the most valuable type-strain genomes for metagenomic binning, comparative biology and taxonomic classification.</title>
        <authorList>
            <person name="Goeker M."/>
        </authorList>
    </citation>
    <scope>NUCLEOTIDE SEQUENCE [LARGE SCALE GENOMIC DNA]</scope>
    <source>
        <strain evidence="2 3">DSM 15140</strain>
    </source>
</reference>
<dbReference type="Proteomes" id="UP000252254">
    <property type="component" value="Unassembled WGS sequence"/>
</dbReference>
<evidence type="ECO:0000313" key="3">
    <source>
        <dbReference type="Proteomes" id="UP000252254"/>
    </source>
</evidence>
<dbReference type="EMBL" id="QNRI01000004">
    <property type="protein sequence ID" value="RBO99440.1"/>
    <property type="molecule type" value="Genomic_DNA"/>
</dbReference>
<protein>
    <submittedName>
        <fullName evidence="2">Transglycosylase-like protein with SLT domain</fullName>
    </submittedName>
</protein>
<evidence type="ECO:0000313" key="2">
    <source>
        <dbReference type="EMBL" id="RBO99440.1"/>
    </source>
</evidence>
<dbReference type="PANTHER" id="PTHR37423:SF2">
    <property type="entry name" value="MEMBRANE-BOUND LYTIC MUREIN TRANSGLYCOSYLASE C"/>
    <property type="match status" value="1"/>
</dbReference>
<dbReference type="STRING" id="200904.GCA_900168775_02301"/>
<dbReference type="RefSeq" id="WP_113868343.1">
    <property type="nucleotide sequence ID" value="NZ_BAABQN010000003.1"/>
</dbReference>
<dbReference type="Pfam" id="PF01464">
    <property type="entry name" value="SLT"/>
    <property type="match status" value="1"/>
</dbReference>
<dbReference type="AlphaFoldDB" id="A0A366EAI9"/>
<sequence>MDIRLIQNMMKAQAMANFTQGSTIPTSNGSMFQDMLQMMLSKQFQPATTSSIRSQLQQGDRITNQALYRTISPVQSNLGTDVQSIIDEAANKYGVDRNLISTVIKTESNFDQHAVSHAGAQGYMQLMPKTAAGLGVTDPFDAKQNIFGGTSYLKQMLNRYNGNTSLALAAYNAGPGNVDKHGGVPPFKETQNYVNKIMTQYV</sequence>
<comment type="caution">
    <text evidence="2">The sequence shown here is derived from an EMBL/GenBank/DDBJ whole genome shotgun (WGS) entry which is preliminary data.</text>
</comment>
<dbReference type="InterPro" id="IPR023346">
    <property type="entry name" value="Lysozyme-like_dom_sf"/>
</dbReference>
<organism evidence="2 3">
    <name type="scientific">Paraliobacillus ryukyuensis</name>
    <dbReference type="NCBI Taxonomy" id="200904"/>
    <lineage>
        <taxon>Bacteria</taxon>
        <taxon>Bacillati</taxon>
        <taxon>Bacillota</taxon>
        <taxon>Bacilli</taxon>
        <taxon>Bacillales</taxon>
        <taxon>Bacillaceae</taxon>
        <taxon>Paraliobacillus</taxon>
    </lineage>
</organism>
<proteinExistence type="predicted"/>
<accession>A0A366EAI9</accession>
<dbReference type="Gene3D" id="1.10.530.10">
    <property type="match status" value="1"/>
</dbReference>
<evidence type="ECO:0000259" key="1">
    <source>
        <dbReference type="Pfam" id="PF01464"/>
    </source>
</evidence>
<dbReference type="PANTHER" id="PTHR37423">
    <property type="entry name" value="SOLUBLE LYTIC MUREIN TRANSGLYCOSYLASE-RELATED"/>
    <property type="match status" value="1"/>
</dbReference>
<dbReference type="SUPFAM" id="SSF53955">
    <property type="entry name" value="Lysozyme-like"/>
    <property type="match status" value="1"/>
</dbReference>
<feature type="domain" description="Transglycosylase SLT" evidence="1">
    <location>
        <begin position="85"/>
        <end position="193"/>
    </location>
</feature>
<dbReference type="OrthoDB" id="9815002at2"/>